<keyword evidence="5 6" id="KW-0408">Iron</keyword>
<dbReference type="EMBL" id="CP014229">
    <property type="protein sequence ID" value="AMD88723.1"/>
    <property type="molecule type" value="Genomic_DNA"/>
</dbReference>
<feature type="binding site" description="axial binding residue" evidence="6">
    <location>
        <position position="105"/>
    </location>
    <ligand>
        <name>heme c</name>
        <dbReference type="ChEBI" id="CHEBI:61717"/>
        <label>1</label>
    </ligand>
    <ligandPart>
        <name>Fe</name>
        <dbReference type="ChEBI" id="CHEBI:18248"/>
    </ligandPart>
</feature>
<evidence type="ECO:0000256" key="7">
    <source>
        <dbReference type="SAM" id="SignalP"/>
    </source>
</evidence>
<dbReference type="GO" id="GO:0009055">
    <property type="term" value="F:electron transfer activity"/>
    <property type="evidence" value="ECO:0007669"/>
    <property type="project" value="InterPro"/>
</dbReference>
<evidence type="ECO:0000256" key="4">
    <source>
        <dbReference type="ARBA" id="ARBA00022982"/>
    </source>
</evidence>
<evidence type="ECO:0000256" key="5">
    <source>
        <dbReference type="ARBA" id="ARBA00023004"/>
    </source>
</evidence>
<keyword evidence="1" id="KW-0813">Transport</keyword>
<dbReference type="GO" id="GO:0020037">
    <property type="term" value="F:heme binding"/>
    <property type="evidence" value="ECO:0007669"/>
    <property type="project" value="InterPro"/>
</dbReference>
<dbReference type="KEGG" id="dfi:AXF13_00510"/>
<feature type="chain" id="PRO_5007067428" evidence="7">
    <location>
        <begin position="22"/>
        <end position="129"/>
    </location>
</feature>
<feature type="binding site" description="axial binding residue" evidence="6">
    <location>
        <position position="122"/>
    </location>
    <ligand>
        <name>heme c</name>
        <dbReference type="ChEBI" id="CHEBI:61717"/>
        <label>1</label>
    </ligand>
    <ligandPart>
        <name>Fe</name>
        <dbReference type="ChEBI" id="CHEBI:18248"/>
    </ligandPart>
</feature>
<dbReference type="InterPro" id="IPR036280">
    <property type="entry name" value="Multihaem_cyt_sf"/>
</dbReference>
<feature type="binding site" description="axial binding residue" evidence="6">
    <location>
        <position position="55"/>
    </location>
    <ligand>
        <name>heme c</name>
        <dbReference type="ChEBI" id="CHEBI:61717"/>
        <label>1</label>
    </ligand>
    <ligandPart>
        <name>Fe</name>
        <dbReference type="ChEBI" id="CHEBI:18248"/>
    </ligandPart>
</feature>
<dbReference type="CDD" id="cd08168">
    <property type="entry name" value="Cytochrom_C3"/>
    <property type="match status" value="1"/>
</dbReference>
<feature type="signal peptide" evidence="7">
    <location>
        <begin position="1"/>
        <end position="21"/>
    </location>
</feature>
<protein>
    <submittedName>
        <fullName evidence="9">Cytochrome C</fullName>
    </submittedName>
</protein>
<reference evidence="10" key="1">
    <citation type="submission" date="2016-02" db="EMBL/GenBank/DDBJ databases">
        <authorList>
            <person name="Holder M.E."/>
            <person name="Ajami N.J."/>
            <person name="Petrosino J.F."/>
        </authorList>
    </citation>
    <scope>NUCLEOTIDE SEQUENCE [LARGE SCALE GENOMIC DNA]</scope>
    <source>
        <strain evidence="10">CCUG 45958</strain>
    </source>
</reference>
<feature type="binding site" description="axial binding residue" evidence="6">
    <location>
        <position position="127"/>
    </location>
    <ligand>
        <name>heme c</name>
        <dbReference type="ChEBI" id="CHEBI:61717"/>
        <label>1</label>
    </ligand>
    <ligandPart>
        <name>Fe</name>
        <dbReference type="ChEBI" id="CHEBI:18248"/>
    </ligandPart>
</feature>
<evidence type="ECO:0000256" key="6">
    <source>
        <dbReference type="PIRSR" id="PIRSR602322-1"/>
    </source>
</evidence>
<feature type="binding site" description="axial binding residue" evidence="6">
    <location>
        <position position="44"/>
    </location>
    <ligand>
        <name>heme c</name>
        <dbReference type="ChEBI" id="CHEBI:61717"/>
        <label>1</label>
    </ligand>
    <ligandPart>
        <name>Fe</name>
        <dbReference type="ChEBI" id="CHEBI:18248"/>
    </ligandPart>
</feature>
<evidence type="ECO:0000259" key="8">
    <source>
        <dbReference type="Pfam" id="PF02085"/>
    </source>
</evidence>
<keyword evidence="2 6" id="KW-0349">Heme</keyword>
<dbReference type="PRINTS" id="PR00609">
    <property type="entry name" value="CYTOCHROMEC3"/>
</dbReference>
<feature type="binding site" description="axial binding residue" evidence="6">
    <location>
        <position position="56"/>
    </location>
    <ligand>
        <name>heme c</name>
        <dbReference type="ChEBI" id="CHEBI:61717"/>
        <label>1</label>
    </ligand>
    <ligandPart>
        <name>Fe</name>
        <dbReference type="ChEBI" id="CHEBI:18248"/>
    </ligandPart>
</feature>
<comment type="cofactor">
    <cofactor evidence="6">
        <name>heme c</name>
        <dbReference type="ChEBI" id="CHEBI:61717"/>
    </cofactor>
    <text evidence="6">Binds 4 heme c groups covalently per monomer.</text>
</comment>
<name>A0A0X8JHY6_9BACT</name>
<feature type="binding site" description="axial binding residue" evidence="6">
    <location>
        <position position="57"/>
    </location>
    <ligand>
        <name>heme c</name>
        <dbReference type="ChEBI" id="CHEBI:61717"/>
        <label>1</label>
    </ligand>
    <ligandPart>
        <name>Fe</name>
        <dbReference type="ChEBI" id="CHEBI:18248"/>
    </ligandPart>
</feature>
<keyword evidence="10" id="KW-1185">Reference proteome</keyword>
<evidence type="ECO:0000256" key="2">
    <source>
        <dbReference type="ARBA" id="ARBA00022617"/>
    </source>
</evidence>
<feature type="domain" description="Class III cytochrome C" evidence="8">
    <location>
        <begin position="28"/>
        <end position="125"/>
    </location>
</feature>
<feature type="binding site" description="axial binding residue" evidence="6">
    <location>
        <position position="73"/>
    </location>
    <ligand>
        <name>heme c</name>
        <dbReference type="ChEBI" id="CHEBI:61717"/>
        <label>1</label>
    </ligand>
    <ligandPart>
        <name>Fe</name>
        <dbReference type="ChEBI" id="CHEBI:18248"/>
    </ligandPart>
</feature>
<feature type="binding site" description="axial binding residue" evidence="6">
    <location>
        <position position="47"/>
    </location>
    <ligand>
        <name>heme c</name>
        <dbReference type="ChEBI" id="CHEBI:61717"/>
        <label>1</label>
    </ligand>
    <ligandPart>
        <name>Fe</name>
        <dbReference type="ChEBI" id="CHEBI:18248"/>
    </ligandPart>
</feature>
<dbReference type="AlphaFoldDB" id="A0A0X8JHY6"/>
<feature type="binding site" description="axial binding residue" evidence="6">
    <location>
        <position position="128"/>
    </location>
    <ligand>
        <name>heme c</name>
        <dbReference type="ChEBI" id="CHEBI:61717"/>
        <label>1</label>
    </ligand>
    <ligandPart>
        <name>Fe</name>
        <dbReference type="ChEBI" id="CHEBI:18248"/>
    </ligandPart>
</feature>
<sequence length="129" mass="14307">MKKFMFLACILTLALALPALAAQPPVPDKPLEFKGSKKTVMFPHAPHQKVECVTCHHKVQDKENFQKCATAGCHDDLTAKKGEKSLFYVVHTKTGLKHQTCLECHTKVVAEKPELKKDLTGCAKSKCHP</sequence>
<feature type="binding site" description="axial binding residue" evidence="6">
    <location>
        <position position="52"/>
    </location>
    <ligand>
        <name>heme c</name>
        <dbReference type="ChEBI" id="CHEBI:61717"/>
        <label>1</label>
    </ligand>
    <ligandPart>
        <name>Fe</name>
        <dbReference type="ChEBI" id="CHEBI:18248"/>
    </ligandPart>
</feature>
<organism evidence="9 10">
    <name type="scientific">Desulfovibrio fairfieldensis</name>
    <dbReference type="NCBI Taxonomy" id="44742"/>
    <lineage>
        <taxon>Bacteria</taxon>
        <taxon>Pseudomonadati</taxon>
        <taxon>Thermodesulfobacteriota</taxon>
        <taxon>Desulfovibrionia</taxon>
        <taxon>Desulfovibrionales</taxon>
        <taxon>Desulfovibrionaceae</taxon>
        <taxon>Desulfovibrio</taxon>
    </lineage>
</organism>
<accession>A0A0X8JHY6</accession>
<evidence type="ECO:0000313" key="9">
    <source>
        <dbReference type="EMBL" id="AMD88723.1"/>
    </source>
</evidence>
<feature type="binding site" description="axial binding residue" evidence="6">
    <location>
        <position position="68"/>
    </location>
    <ligand>
        <name>heme c</name>
        <dbReference type="ChEBI" id="CHEBI:61717"/>
        <label>1</label>
    </ligand>
    <ligandPart>
        <name>Fe</name>
        <dbReference type="ChEBI" id="CHEBI:18248"/>
    </ligandPart>
</feature>
<gene>
    <name evidence="9" type="ORF">AXF13_00510</name>
</gene>
<dbReference type="Gene3D" id="3.90.10.10">
    <property type="entry name" value="Cytochrome C3"/>
    <property type="match status" value="1"/>
</dbReference>
<feature type="binding site" description="axial binding residue" evidence="6">
    <location>
        <position position="74"/>
    </location>
    <ligand>
        <name>heme c</name>
        <dbReference type="ChEBI" id="CHEBI:61717"/>
        <label>1</label>
    </ligand>
    <ligandPart>
        <name>Fe</name>
        <dbReference type="ChEBI" id="CHEBI:18248"/>
    </ligandPart>
</feature>
<feature type="binding site" description="axial binding residue" evidence="6">
    <location>
        <position position="101"/>
    </location>
    <ligand>
        <name>heme c</name>
        <dbReference type="ChEBI" id="CHEBI:61717"/>
        <label>1</label>
    </ligand>
    <ligandPart>
        <name>Fe</name>
        <dbReference type="ChEBI" id="CHEBI:18248"/>
    </ligandPart>
</feature>
<evidence type="ECO:0000313" key="10">
    <source>
        <dbReference type="Proteomes" id="UP000069241"/>
    </source>
</evidence>
<dbReference type="RefSeq" id="WP_009303953.1">
    <property type="nucleotide sequence ID" value="NZ_CP014229.1"/>
</dbReference>
<dbReference type="GO" id="GO:0046872">
    <property type="term" value="F:metal ion binding"/>
    <property type="evidence" value="ECO:0007669"/>
    <property type="project" value="UniProtKB-KW"/>
</dbReference>
<keyword evidence="7" id="KW-0732">Signal</keyword>
<dbReference type="InterPro" id="IPR002322">
    <property type="entry name" value="Cyt_c_III"/>
</dbReference>
<keyword evidence="3 6" id="KW-0479">Metal-binding</keyword>
<feature type="binding site" description="axial binding residue" evidence="6">
    <location>
        <position position="104"/>
    </location>
    <ligand>
        <name>heme c</name>
        <dbReference type="ChEBI" id="CHEBI:61717"/>
        <label>1</label>
    </ligand>
    <ligandPart>
        <name>Fe</name>
        <dbReference type="ChEBI" id="CHEBI:18248"/>
    </ligandPart>
</feature>
<keyword evidence="4" id="KW-0249">Electron transport</keyword>
<proteinExistence type="predicted"/>
<dbReference type="STRING" id="44742.AXF13_00510"/>
<dbReference type="SUPFAM" id="SSF48695">
    <property type="entry name" value="Multiheme cytochromes"/>
    <property type="match status" value="1"/>
</dbReference>
<dbReference type="Pfam" id="PF02085">
    <property type="entry name" value="Cytochrom_CIII"/>
    <property type="match status" value="1"/>
</dbReference>
<evidence type="ECO:0000256" key="3">
    <source>
        <dbReference type="ARBA" id="ARBA00022723"/>
    </source>
</evidence>
<dbReference type="Proteomes" id="UP000069241">
    <property type="component" value="Chromosome"/>
</dbReference>
<evidence type="ECO:0000256" key="1">
    <source>
        <dbReference type="ARBA" id="ARBA00022448"/>
    </source>
</evidence>
<dbReference type="InterPro" id="IPR020942">
    <property type="entry name" value="Cyt_c_III_dom"/>
</dbReference>